<feature type="domain" description="Protein kinase" evidence="16">
    <location>
        <begin position="497"/>
        <end position="751"/>
    </location>
</feature>
<proteinExistence type="inferred from homology"/>
<evidence type="ECO:0000256" key="15">
    <source>
        <dbReference type="SAM" id="MobiDB-lite"/>
    </source>
</evidence>
<feature type="region of interest" description="Disordered" evidence="15">
    <location>
        <begin position="461"/>
        <end position="490"/>
    </location>
</feature>
<dbReference type="EMBL" id="WJQU01000001">
    <property type="protein sequence ID" value="KAJ6647116.1"/>
    <property type="molecule type" value="Genomic_DNA"/>
</dbReference>
<dbReference type="GO" id="GO:0030496">
    <property type="term" value="C:midbody"/>
    <property type="evidence" value="ECO:0007669"/>
    <property type="project" value="UniProtKB-SubCell"/>
</dbReference>
<keyword evidence="3 14" id="KW-0808">Transferase</keyword>
<feature type="non-terminal residue" evidence="19">
    <location>
        <position position="833"/>
    </location>
</feature>
<dbReference type="InterPro" id="IPR030616">
    <property type="entry name" value="Aur-like"/>
</dbReference>
<dbReference type="PROSITE" id="PS00108">
    <property type="entry name" value="PROTEIN_KINASE_ST"/>
    <property type="match status" value="1"/>
</dbReference>
<dbReference type="EC" id="2.7.11.1" evidence="14"/>
<evidence type="ECO:0000259" key="18">
    <source>
        <dbReference type="PROSITE" id="PS51282"/>
    </source>
</evidence>
<dbReference type="AlphaFoldDB" id="A0A9Q0NCR8"/>
<sequence>LDCIPRNTSVKVNRLPVKVNRLQVKVNRLQVKVNRLPVKVNHLQSNCSEVVTGVSRSGRVRKKSSKLLDFQSIDELELSKTKKVTARSMKMSSPSLSDQSSPIKSEFMEPPLDIVDEHIKAEPMDDMDVDDDDLTMDSSGTDTDPGNNSLLIDTTVRKSAYMTEKSTKKKIFKDGKLVLSRPQRKDKGKSRFTAYMLWAKDIRKQMLSVHPDLDFAAISRRLGEMWANVPSNEKYNWRRRAKRLSSKNKQKFISKSTSQVNVPSTKFINRNPPTPSTKTKPKKTPTKNVPSSSDALISNIQHKPKAYDKPGTQPADVAAHLQLLGESLTIIGERLKEHEGQITVSGSLSVLLDSLLCSISPLICLTTCIPGFGHKLSDIKGQLSDTYEGVISTEFFDSFLAKQFKMQRRTTDKVEKENQITVSKNSKVSATAAVKNDCSTKKPSTTTMSQRNIPRLLADVNKVHEPKSASKDTGKVEAKQKSRPTEPSSSRWSLSCFDIGTPLGRGKFGNVYLAREKTTRYVVALKVMFKKQIVQNAVEHQVRREIEIQSHLIHPNILRMYGYFHDDTRIYLILEYAPKGTLYKELQTHPNKRLDEKTTANYILSLASALMYLHQKHIIHRDIKPENLLLGANKELKIADFGWSVHEPTSYRTTLCGTMDYLPPEMVRGKPHSKQVDLWSLGVLCYELLVGKAPFFSANAHHDTYRSIVNGNYVIPAFVSAPARHLIGKLMVVDPDRRLPLEENCRSKNYFCSISSTKTNFISKSLPNFLVFCPRLFLIYLVFISTNCSYFHFNFKSFGLFTLFISVPNRKKEKTISTIQMLFRKSLQTFKHN</sequence>
<accession>A0A9Q0NCR8</accession>
<feature type="binding site" evidence="10">
    <location>
        <position position="507"/>
    </location>
    <ligand>
        <name>ATP</name>
        <dbReference type="ChEBI" id="CHEBI:30616"/>
    </ligand>
</feature>
<feature type="DNA-binding region" description="HMG box" evidence="12">
    <location>
        <begin position="188"/>
        <end position="256"/>
    </location>
</feature>
<evidence type="ECO:0000256" key="8">
    <source>
        <dbReference type="ARBA" id="ARBA00048679"/>
    </source>
</evidence>
<dbReference type="PROSITE" id="PS50118">
    <property type="entry name" value="HMG_BOX_2"/>
    <property type="match status" value="1"/>
</dbReference>
<dbReference type="GO" id="GO:0006325">
    <property type="term" value="P:chromatin organization"/>
    <property type="evidence" value="ECO:0007669"/>
    <property type="project" value="UniProtKB-ARBA"/>
</dbReference>
<feature type="binding site" evidence="10 13">
    <location>
        <position position="526"/>
    </location>
    <ligand>
        <name>ATP</name>
        <dbReference type="ChEBI" id="CHEBI:30616"/>
    </ligand>
</feature>
<keyword evidence="4 10" id="KW-0547">Nucleotide-binding</keyword>
<dbReference type="SUPFAM" id="SSF47095">
    <property type="entry name" value="HMG-box"/>
    <property type="match status" value="1"/>
</dbReference>
<dbReference type="CDD" id="cd00084">
    <property type="entry name" value="HMG-box_SF"/>
    <property type="match status" value="1"/>
</dbReference>
<dbReference type="GO" id="GO:0000070">
    <property type="term" value="P:mitotic sister chromatid segregation"/>
    <property type="evidence" value="ECO:0007669"/>
    <property type="project" value="UniProtKB-ARBA"/>
</dbReference>
<evidence type="ECO:0000256" key="11">
    <source>
        <dbReference type="PIRSR" id="PIRSR630616-3"/>
    </source>
</evidence>
<dbReference type="GO" id="GO:0003677">
    <property type="term" value="F:DNA binding"/>
    <property type="evidence" value="ECO:0007669"/>
    <property type="project" value="UniProtKB-UniRule"/>
</dbReference>
<gene>
    <name evidence="19" type="primary">Aurka</name>
    <name evidence="19" type="ORF">Bhyg_02336</name>
</gene>
<feature type="binding site" evidence="10">
    <location>
        <position position="640"/>
    </location>
    <ligand>
        <name>ATP</name>
        <dbReference type="ChEBI" id="CHEBI:30616"/>
    </ligand>
</feature>
<comment type="subcellular location">
    <subcellularLocation>
        <location evidence="1">Midbody</location>
    </subcellularLocation>
</comment>
<evidence type="ECO:0000313" key="19">
    <source>
        <dbReference type="EMBL" id="KAJ6647116.1"/>
    </source>
</evidence>
<dbReference type="Pfam" id="PF00069">
    <property type="entry name" value="Pkinase"/>
    <property type="match status" value="1"/>
</dbReference>
<evidence type="ECO:0000256" key="7">
    <source>
        <dbReference type="ARBA" id="ARBA00047899"/>
    </source>
</evidence>
<feature type="binding site" evidence="10">
    <location>
        <begin position="575"/>
        <end position="577"/>
    </location>
    <ligand>
        <name>ATP</name>
        <dbReference type="ChEBI" id="CHEBI:30616"/>
    </ligand>
</feature>
<evidence type="ECO:0000313" key="20">
    <source>
        <dbReference type="Proteomes" id="UP001151699"/>
    </source>
</evidence>
<dbReference type="InterPro" id="IPR017441">
    <property type="entry name" value="Protein_kinase_ATP_BS"/>
</dbReference>
<keyword evidence="5 14" id="KW-0418">Kinase</keyword>
<reference evidence="19" key="1">
    <citation type="submission" date="2022-07" db="EMBL/GenBank/DDBJ databases">
        <authorList>
            <person name="Trinca V."/>
            <person name="Uliana J.V.C."/>
            <person name="Torres T.T."/>
            <person name="Ward R.J."/>
            <person name="Monesi N."/>
        </authorList>
    </citation>
    <scope>NUCLEOTIDE SEQUENCE</scope>
    <source>
        <strain evidence="19">HSMRA1968</strain>
        <tissue evidence="19">Whole embryos</tissue>
    </source>
</reference>
<evidence type="ECO:0000259" key="16">
    <source>
        <dbReference type="PROSITE" id="PS50011"/>
    </source>
</evidence>
<evidence type="ECO:0000256" key="1">
    <source>
        <dbReference type="ARBA" id="ARBA00004214"/>
    </source>
</evidence>
<feature type="cross-link" description="Glycyl lysine isopeptide (Lys-Gly) (interchain with G-Cter in SUMO2)" evidence="11">
    <location>
        <position position="624"/>
    </location>
</feature>
<protein>
    <recommendedName>
        <fullName evidence="14">Aurora kinase</fullName>
        <ecNumber evidence="14">2.7.11.1</ecNumber>
    </recommendedName>
</protein>
<evidence type="ECO:0000256" key="4">
    <source>
        <dbReference type="ARBA" id="ARBA00022741"/>
    </source>
</evidence>
<keyword evidence="20" id="KW-1185">Reference proteome</keyword>
<evidence type="ECO:0000256" key="13">
    <source>
        <dbReference type="PROSITE-ProRule" id="PRU10141"/>
    </source>
</evidence>
<dbReference type="SMART" id="SM00220">
    <property type="entry name" value="S_TKc"/>
    <property type="match status" value="1"/>
</dbReference>
<dbReference type="OrthoDB" id="377346at2759"/>
<evidence type="ECO:0000256" key="5">
    <source>
        <dbReference type="ARBA" id="ARBA00022777"/>
    </source>
</evidence>
<comment type="catalytic activity">
    <reaction evidence="7 14">
        <text>L-threonyl-[protein] + ATP = O-phospho-L-threonyl-[protein] + ADP + H(+)</text>
        <dbReference type="Rhea" id="RHEA:46608"/>
        <dbReference type="Rhea" id="RHEA-COMP:11060"/>
        <dbReference type="Rhea" id="RHEA-COMP:11605"/>
        <dbReference type="ChEBI" id="CHEBI:15378"/>
        <dbReference type="ChEBI" id="CHEBI:30013"/>
        <dbReference type="ChEBI" id="CHEBI:30616"/>
        <dbReference type="ChEBI" id="CHEBI:61977"/>
        <dbReference type="ChEBI" id="CHEBI:456216"/>
        <dbReference type="EC" id="2.7.11.1"/>
    </reaction>
</comment>
<evidence type="ECO:0000256" key="3">
    <source>
        <dbReference type="ARBA" id="ARBA00022679"/>
    </source>
</evidence>
<feature type="binding site" evidence="10">
    <location>
        <begin position="626"/>
        <end position="627"/>
    </location>
    <ligand>
        <name>ATP</name>
        <dbReference type="ChEBI" id="CHEBI:30616"/>
    </ligand>
</feature>
<dbReference type="PANTHER" id="PTHR24350">
    <property type="entry name" value="SERINE/THREONINE-PROTEIN KINASE IAL-RELATED"/>
    <property type="match status" value="1"/>
</dbReference>
<dbReference type="CDD" id="cd14007">
    <property type="entry name" value="STKc_Aurora"/>
    <property type="match status" value="1"/>
</dbReference>
<dbReference type="GO" id="GO:0004674">
    <property type="term" value="F:protein serine/threonine kinase activity"/>
    <property type="evidence" value="ECO:0007669"/>
    <property type="project" value="UniProtKB-KW"/>
</dbReference>
<feature type="compositionally biased region" description="Polar residues" evidence="15">
    <location>
        <begin position="253"/>
        <end position="268"/>
    </location>
</feature>
<keyword evidence="12" id="KW-0238">DNA-binding</keyword>
<comment type="similarity">
    <text evidence="14">Belongs to the protein kinase superfamily. Ser/Thr protein kinase family. Aurora subfamily.</text>
</comment>
<evidence type="ECO:0000256" key="10">
    <source>
        <dbReference type="PIRSR" id="PIRSR630616-2"/>
    </source>
</evidence>
<evidence type="ECO:0000256" key="2">
    <source>
        <dbReference type="ARBA" id="ARBA00022527"/>
    </source>
</evidence>
<dbReference type="GO" id="GO:0030261">
    <property type="term" value="P:chromosome condensation"/>
    <property type="evidence" value="ECO:0007669"/>
    <property type="project" value="UniProtKB-ARBA"/>
</dbReference>
<dbReference type="FunFam" id="3.30.200.20:FF:000042">
    <property type="entry name" value="Aurora kinase A"/>
    <property type="match status" value="1"/>
</dbReference>
<evidence type="ECO:0000256" key="14">
    <source>
        <dbReference type="RuleBase" id="RU367134"/>
    </source>
</evidence>
<dbReference type="GO" id="GO:0005634">
    <property type="term" value="C:nucleus"/>
    <property type="evidence" value="ECO:0007669"/>
    <property type="project" value="UniProtKB-UniRule"/>
</dbReference>
<feature type="domain" description="DWNN" evidence="18">
    <location>
        <begin position="1"/>
        <end position="16"/>
    </location>
</feature>
<dbReference type="PROSITE" id="PS50011">
    <property type="entry name" value="PROTEIN_KINASE_DOM"/>
    <property type="match status" value="1"/>
</dbReference>
<dbReference type="InterPro" id="IPR008271">
    <property type="entry name" value="Ser/Thr_kinase_AS"/>
</dbReference>
<evidence type="ECO:0000256" key="9">
    <source>
        <dbReference type="PIRSR" id="PIRSR630616-1"/>
    </source>
</evidence>
<dbReference type="Gene3D" id="1.10.510.10">
    <property type="entry name" value="Transferase(Phosphotransferase) domain 1"/>
    <property type="match status" value="1"/>
</dbReference>
<dbReference type="PROSITE" id="PS00107">
    <property type="entry name" value="PROTEIN_KINASE_ATP"/>
    <property type="match status" value="1"/>
</dbReference>
<dbReference type="InterPro" id="IPR014891">
    <property type="entry name" value="DWNN_domain"/>
</dbReference>
<dbReference type="Pfam" id="PF00505">
    <property type="entry name" value="HMG_box"/>
    <property type="match status" value="1"/>
</dbReference>
<feature type="domain" description="HMG box" evidence="17">
    <location>
        <begin position="188"/>
        <end position="256"/>
    </location>
</feature>
<feature type="compositionally biased region" description="Basic and acidic residues" evidence="15">
    <location>
        <begin position="461"/>
        <end position="484"/>
    </location>
</feature>
<dbReference type="SUPFAM" id="SSF56112">
    <property type="entry name" value="Protein kinase-like (PK-like)"/>
    <property type="match status" value="1"/>
</dbReference>
<dbReference type="InterPro" id="IPR000719">
    <property type="entry name" value="Prot_kinase_dom"/>
</dbReference>
<evidence type="ECO:0000256" key="12">
    <source>
        <dbReference type="PROSITE-ProRule" id="PRU00267"/>
    </source>
</evidence>
<organism evidence="19 20">
    <name type="scientific">Pseudolycoriella hygida</name>
    <dbReference type="NCBI Taxonomy" id="35572"/>
    <lineage>
        <taxon>Eukaryota</taxon>
        <taxon>Metazoa</taxon>
        <taxon>Ecdysozoa</taxon>
        <taxon>Arthropoda</taxon>
        <taxon>Hexapoda</taxon>
        <taxon>Insecta</taxon>
        <taxon>Pterygota</taxon>
        <taxon>Neoptera</taxon>
        <taxon>Endopterygota</taxon>
        <taxon>Diptera</taxon>
        <taxon>Nematocera</taxon>
        <taxon>Sciaroidea</taxon>
        <taxon>Sciaridae</taxon>
        <taxon>Pseudolycoriella</taxon>
    </lineage>
</organism>
<evidence type="ECO:0000259" key="17">
    <source>
        <dbReference type="PROSITE" id="PS50118"/>
    </source>
</evidence>
<dbReference type="InterPro" id="IPR011009">
    <property type="entry name" value="Kinase-like_dom_sf"/>
</dbReference>
<keyword evidence="6 10" id="KW-0067">ATP-binding</keyword>
<dbReference type="SMART" id="SM00398">
    <property type="entry name" value="HMG"/>
    <property type="match status" value="1"/>
</dbReference>
<dbReference type="InterPro" id="IPR009071">
    <property type="entry name" value="HMG_box_dom"/>
</dbReference>
<dbReference type="InterPro" id="IPR036910">
    <property type="entry name" value="HMG_box_dom_sf"/>
</dbReference>
<dbReference type="Proteomes" id="UP001151699">
    <property type="component" value="Chromosome A"/>
</dbReference>
<dbReference type="GO" id="GO:0005524">
    <property type="term" value="F:ATP binding"/>
    <property type="evidence" value="ECO:0007669"/>
    <property type="project" value="UniProtKB-UniRule"/>
</dbReference>
<keyword evidence="2 14" id="KW-0723">Serine/threonine-protein kinase</keyword>
<name>A0A9Q0NCR8_9DIPT</name>
<dbReference type="PROSITE" id="PS51282">
    <property type="entry name" value="DWNN"/>
    <property type="match status" value="1"/>
</dbReference>
<dbReference type="Gene3D" id="3.30.200.20">
    <property type="entry name" value="Phosphorylase Kinase, domain 1"/>
    <property type="match status" value="1"/>
</dbReference>
<dbReference type="GO" id="GO:0032506">
    <property type="term" value="P:cytokinetic process"/>
    <property type="evidence" value="ECO:0007669"/>
    <property type="project" value="UniProtKB-ARBA"/>
</dbReference>
<comment type="caution">
    <text evidence="19">The sequence shown here is derived from an EMBL/GenBank/DDBJ whole genome shotgun (WGS) entry which is preliminary data.</text>
</comment>
<comment type="catalytic activity">
    <reaction evidence="8 14">
        <text>L-seryl-[protein] + ATP = O-phospho-L-seryl-[protein] + ADP + H(+)</text>
        <dbReference type="Rhea" id="RHEA:17989"/>
        <dbReference type="Rhea" id="RHEA-COMP:9863"/>
        <dbReference type="Rhea" id="RHEA-COMP:11604"/>
        <dbReference type="ChEBI" id="CHEBI:15378"/>
        <dbReference type="ChEBI" id="CHEBI:29999"/>
        <dbReference type="ChEBI" id="CHEBI:30616"/>
        <dbReference type="ChEBI" id="CHEBI:83421"/>
        <dbReference type="ChEBI" id="CHEBI:456216"/>
        <dbReference type="EC" id="2.7.11.1"/>
    </reaction>
</comment>
<feature type="region of interest" description="Disordered" evidence="15">
    <location>
        <begin position="246"/>
        <end position="295"/>
    </location>
</feature>
<dbReference type="FunFam" id="1.10.510.10:FF:000235">
    <property type="entry name" value="Serine/threonine-protein kinase ark1"/>
    <property type="match status" value="1"/>
</dbReference>
<dbReference type="Gene3D" id="1.10.30.10">
    <property type="entry name" value="High mobility group box domain"/>
    <property type="match status" value="1"/>
</dbReference>
<feature type="active site" description="Proton acceptor" evidence="9">
    <location>
        <position position="622"/>
    </location>
</feature>
<dbReference type="GO" id="GO:0008270">
    <property type="term" value="F:zinc ion binding"/>
    <property type="evidence" value="ECO:0007669"/>
    <property type="project" value="InterPro"/>
</dbReference>
<evidence type="ECO:0000256" key="6">
    <source>
        <dbReference type="ARBA" id="ARBA00022840"/>
    </source>
</evidence>
<keyword evidence="12" id="KW-0539">Nucleus</keyword>